<accession>R2VIR1</accession>
<comment type="caution">
    <text evidence="1">The sequence shown here is derived from an EMBL/GenBank/DDBJ whole genome shotgun (WGS) entry which is preliminary data.</text>
</comment>
<reference evidence="1 3" key="1">
    <citation type="submission" date="2013-02" db="EMBL/GenBank/DDBJ databases">
        <title>The Genome Sequence of Enterococcus gilvus ATCC BAA-350.</title>
        <authorList>
            <consortium name="The Broad Institute Genome Sequencing Platform"/>
            <consortium name="The Broad Institute Genome Sequencing Center for Infectious Disease"/>
            <person name="Earl A.M."/>
            <person name="Gilmore M.S."/>
            <person name="Lebreton F."/>
            <person name="Walker B."/>
            <person name="Young S.K."/>
            <person name="Zeng Q."/>
            <person name="Gargeya S."/>
            <person name="Fitzgerald M."/>
            <person name="Haas B."/>
            <person name="Abouelleil A."/>
            <person name="Alvarado L."/>
            <person name="Arachchi H.M."/>
            <person name="Berlin A.M."/>
            <person name="Chapman S.B."/>
            <person name="Dewar J."/>
            <person name="Goldberg J."/>
            <person name="Griggs A."/>
            <person name="Gujja S."/>
            <person name="Hansen M."/>
            <person name="Howarth C."/>
            <person name="Imamovic A."/>
            <person name="Larimer J."/>
            <person name="McCowan C."/>
            <person name="Murphy C."/>
            <person name="Neiman D."/>
            <person name="Pearson M."/>
            <person name="Priest M."/>
            <person name="Roberts A."/>
            <person name="Saif S."/>
            <person name="Shea T."/>
            <person name="Sisk P."/>
            <person name="Sykes S."/>
            <person name="Wortman J."/>
            <person name="Nusbaum C."/>
            <person name="Birren B."/>
        </authorList>
    </citation>
    <scope>NUCLEOTIDE SEQUENCE [LARGE SCALE GENOMIC DNA]</scope>
    <source>
        <strain evidence="1 3">ATCC BAA-350</strain>
    </source>
</reference>
<dbReference type="EMBL" id="AJDQ01000006">
    <property type="protein sequence ID" value="EOI57496.1"/>
    <property type="molecule type" value="Genomic_DNA"/>
</dbReference>
<protein>
    <submittedName>
        <fullName evidence="1">Uncharacterized protein</fullName>
    </submittedName>
</protein>
<dbReference type="OrthoDB" id="2197515at2"/>
<evidence type="ECO:0000313" key="3">
    <source>
        <dbReference type="Proteomes" id="UP000013750"/>
    </source>
</evidence>
<name>R2VIR1_9ENTE</name>
<dbReference type="PATRIC" id="fig|1158614.3.peg.1722"/>
<dbReference type="EMBL" id="ASWH01000001">
    <property type="protein sequence ID" value="EOW82930.1"/>
    <property type="molecule type" value="Genomic_DNA"/>
</dbReference>
<proteinExistence type="predicted"/>
<dbReference type="AlphaFoldDB" id="R2VIR1"/>
<organism evidence="1 3">
    <name type="scientific">Enterococcus gilvus ATCC BAA-350</name>
    <dbReference type="NCBI Taxonomy" id="1158614"/>
    <lineage>
        <taxon>Bacteria</taxon>
        <taxon>Bacillati</taxon>
        <taxon>Bacillota</taxon>
        <taxon>Bacilli</taxon>
        <taxon>Lactobacillales</taxon>
        <taxon>Enterococcaceae</taxon>
        <taxon>Enterococcus</taxon>
    </lineage>
</organism>
<sequence>MFEEGKFVTAIGSFIVKEVGDEFVELDSFGKGGVEVTDTYIENGFSEITSEGIEREFDGFTVGDFFKLNGKYKVLRSNDIFTKVQAGEYMLSLPNHKLMEVA</sequence>
<evidence type="ECO:0000313" key="2">
    <source>
        <dbReference type="EMBL" id="EOW82930.1"/>
    </source>
</evidence>
<gene>
    <name evidence="2" type="ORF">I592_02254</name>
    <name evidence="1" type="ORF">UKC_01713</name>
</gene>
<dbReference type="Proteomes" id="UP000014160">
    <property type="component" value="Unassembled WGS sequence"/>
</dbReference>
<dbReference type="RefSeq" id="WP_010780124.1">
    <property type="nucleotide sequence ID" value="NZ_ASWH01000001.1"/>
</dbReference>
<keyword evidence="4" id="KW-1185">Reference proteome</keyword>
<evidence type="ECO:0000313" key="4">
    <source>
        <dbReference type="Proteomes" id="UP000014160"/>
    </source>
</evidence>
<evidence type="ECO:0000313" key="1">
    <source>
        <dbReference type="EMBL" id="EOI57496.1"/>
    </source>
</evidence>
<reference evidence="2 4" key="2">
    <citation type="submission" date="2013-03" db="EMBL/GenBank/DDBJ databases">
        <title>The Genome Sequence of Enterococcus gilvus ATCC BAA-350 (PacBio/Illumina hybrid assembly).</title>
        <authorList>
            <consortium name="The Broad Institute Genomics Platform"/>
            <consortium name="The Broad Institute Genome Sequencing Center for Infectious Disease"/>
            <person name="Earl A."/>
            <person name="Russ C."/>
            <person name="Gilmore M."/>
            <person name="Surin D."/>
            <person name="Walker B."/>
            <person name="Young S."/>
            <person name="Zeng Q."/>
            <person name="Gargeya S."/>
            <person name="Fitzgerald M."/>
            <person name="Haas B."/>
            <person name="Abouelleil A."/>
            <person name="Allen A.W."/>
            <person name="Alvarado L."/>
            <person name="Arachchi H.M."/>
            <person name="Berlin A.M."/>
            <person name="Chapman S.B."/>
            <person name="Gainer-Dewar J."/>
            <person name="Goldberg J."/>
            <person name="Griggs A."/>
            <person name="Gujja S."/>
            <person name="Hansen M."/>
            <person name="Howarth C."/>
            <person name="Imamovic A."/>
            <person name="Ireland A."/>
            <person name="Larimer J."/>
            <person name="McCowan C."/>
            <person name="Murphy C."/>
            <person name="Pearson M."/>
            <person name="Poon T.W."/>
            <person name="Priest M."/>
            <person name="Roberts A."/>
            <person name="Saif S."/>
            <person name="Shea T."/>
            <person name="Sisk P."/>
            <person name="Sykes S."/>
            <person name="Wortman J."/>
            <person name="Nusbaum C."/>
            <person name="Birren B."/>
        </authorList>
    </citation>
    <scope>NUCLEOTIDE SEQUENCE [LARGE SCALE GENOMIC DNA]</scope>
    <source>
        <strain evidence="2 4">ATCC BAA-350</strain>
    </source>
</reference>
<dbReference type="Proteomes" id="UP000013750">
    <property type="component" value="Unassembled WGS sequence"/>
</dbReference>
<dbReference type="HOGENOM" id="CLU_2273044_0_0_9"/>